<evidence type="ECO:0000313" key="2">
    <source>
        <dbReference type="Proteomes" id="UP000598971"/>
    </source>
</evidence>
<proteinExistence type="predicted"/>
<evidence type="ECO:0000313" key="1">
    <source>
        <dbReference type="EMBL" id="NNV56513.1"/>
    </source>
</evidence>
<dbReference type="AlphaFoldDB" id="A0A8J8FGG2"/>
<dbReference type="InterPro" id="IPR029278">
    <property type="entry name" value="Imm26"/>
</dbReference>
<keyword evidence="2" id="KW-1185">Reference proteome</keyword>
<organism evidence="1 2">
    <name type="scientific">Limnovirga soli</name>
    <dbReference type="NCBI Taxonomy" id="2656915"/>
    <lineage>
        <taxon>Bacteria</taxon>
        <taxon>Pseudomonadati</taxon>
        <taxon>Bacteroidota</taxon>
        <taxon>Chitinophagia</taxon>
        <taxon>Chitinophagales</taxon>
        <taxon>Chitinophagaceae</taxon>
        <taxon>Limnovirga</taxon>
    </lineage>
</organism>
<reference evidence="1" key="1">
    <citation type="submission" date="2019-10" db="EMBL/GenBank/DDBJ databases">
        <title>Draft genome sequence of Panacibacter sp. KCS-6.</title>
        <authorList>
            <person name="Yim K.J."/>
        </authorList>
    </citation>
    <scope>NUCLEOTIDE SEQUENCE</scope>
    <source>
        <strain evidence="1">KCS-6</strain>
    </source>
</reference>
<dbReference type="EMBL" id="WHPF01000009">
    <property type="protein sequence ID" value="NNV56513.1"/>
    <property type="molecule type" value="Genomic_DNA"/>
</dbReference>
<dbReference type="Pfam" id="PF15428">
    <property type="entry name" value="Imm26"/>
    <property type="match status" value="1"/>
</dbReference>
<sequence length="278" mass="31860">MTPYELSNINRAFLGLSHVEETWTRTSLNETVVGYFNKDKIVKIIDYKYGYLEYDTEINTINKNILLPKTSKGKERKMTVQRILKIKGSGIQFSGSFHGGGINVYDNKRNVTFIRSFLEDGQISSYKDITNWVNKYVAESSSNYFGWLKEQLNSKRLNVNAKQGDIIAFPIGRYEYGFARVLVAGFLSPIDLFGKTLLISPYSYISQTVDINFDALLKYPTLKPIQINDAHVFYGEYPIVSHRLLSGTELTKIQPSDLSKYMAIPHSKTDLIQMIDKW</sequence>
<dbReference type="Proteomes" id="UP000598971">
    <property type="component" value="Unassembled WGS sequence"/>
</dbReference>
<protein>
    <submittedName>
        <fullName evidence="1">Uncharacterized protein</fullName>
    </submittedName>
</protein>
<comment type="caution">
    <text evidence="1">The sequence shown here is derived from an EMBL/GenBank/DDBJ whole genome shotgun (WGS) entry which is preliminary data.</text>
</comment>
<dbReference type="RefSeq" id="WP_171608454.1">
    <property type="nucleotide sequence ID" value="NZ_WHPF01000009.1"/>
</dbReference>
<name>A0A8J8FGG2_9BACT</name>
<accession>A0A8J8FGG2</accession>
<gene>
    <name evidence="1" type="ORF">GD597_13660</name>
</gene>